<dbReference type="Proteomes" id="UP000258309">
    <property type="component" value="Unassembled WGS sequence"/>
</dbReference>
<sequence length="243" mass="26324">MATKLLTPRALRSLPSSAAAAKRLHLQRSFITLPGATTEPQKIATSRVLPYKAASLYTIVADVDSYSSFLPYCQSSRVTKWSAPDVNGKRWPSQADLKVGWGGFEETFTSRLFCVPGEVVEALGGEAVTNLAKSALTHHSSTFDAPAIANNLFQSISTRWTIRPLQQSNSSFVVGGGLGSIDQTEVNLNIEFQFANPIYAALSKAVTPKIAGIMIESFEKRAQELLASSLEGEKHNGLDKISY</sequence>
<comment type="subunit">
    <text evidence="2">Interacts with coenzyme Q.</text>
</comment>
<feature type="non-terminal residue" evidence="5">
    <location>
        <position position="1"/>
    </location>
</feature>
<feature type="domain" description="Coenzyme Q-binding protein COQ10 START" evidence="4">
    <location>
        <begin position="49"/>
        <end position="219"/>
    </location>
</feature>
<dbReference type="STRING" id="5539.A0A3E2HMP8"/>
<dbReference type="GO" id="GO:0045333">
    <property type="term" value="P:cellular respiration"/>
    <property type="evidence" value="ECO:0007669"/>
    <property type="project" value="InterPro"/>
</dbReference>
<comment type="function">
    <text evidence="3">Required for the function of coenzyme Q in the respiratory chain. May serve as a chaperone or may be involved in the transport of Q6 from its site of synthesis to the catalytic sites of the respiratory complexes.</text>
</comment>
<dbReference type="EMBL" id="NCSJ02000018">
    <property type="protein sequence ID" value="RFU34656.1"/>
    <property type="molecule type" value="Genomic_DNA"/>
</dbReference>
<protein>
    <recommendedName>
        <fullName evidence="4">Coenzyme Q-binding protein COQ10 START domain-containing protein</fullName>
    </recommendedName>
</protein>
<dbReference type="AlphaFoldDB" id="A0A3E2HMP8"/>
<gene>
    <name evidence="5" type="ORF">B7463_g1680</name>
</gene>
<accession>A0A3E2HMP8</accession>
<evidence type="ECO:0000256" key="1">
    <source>
        <dbReference type="ARBA" id="ARBA00006885"/>
    </source>
</evidence>
<evidence type="ECO:0000313" key="6">
    <source>
        <dbReference type="Proteomes" id="UP000258309"/>
    </source>
</evidence>
<comment type="similarity">
    <text evidence="1">Belongs to the COQ10 family.</text>
</comment>
<comment type="caution">
    <text evidence="5">The sequence shown here is derived from an EMBL/GenBank/DDBJ whole genome shotgun (WGS) entry which is preliminary data.</text>
</comment>
<dbReference type="GO" id="GO:0048039">
    <property type="term" value="F:ubiquinone binding"/>
    <property type="evidence" value="ECO:0007669"/>
    <property type="project" value="InterPro"/>
</dbReference>
<evidence type="ECO:0000256" key="3">
    <source>
        <dbReference type="ARBA" id="ARBA00024947"/>
    </source>
</evidence>
<dbReference type="Pfam" id="PF03364">
    <property type="entry name" value="Polyketide_cyc"/>
    <property type="match status" value="1"/>
</dbReference>
<dbReference type="PANTHER" id="PTHR12901">
    <property type="entry name" value="SPERM PROTEIN HOMOLOG"/>
    <property type="match status" value="1"/>
</dbReference>
<evidence type="ECO:0000259" key="4">
    <source>
        <dbReference type="Pfam" id="PF03364"/>
    </source>
</evidence>
<proteinExistence type="inferred from homology"/>
<dbReference type="PANTHER" id="PTHR12901:SF10">
    <property type="entry name" value="COENZYME Q-BINDING PROTEIN COQ10, MITOCHONDRIAL"/>
    <property type="match status" value="1"/>
</dbReference>
<dbReference type="SUPFAM" id="SSF55961">
    <property type="entry name" value="Bet v1-like"/>
    <property type="match status" value="1"/>
</dbReference>
<dbReference type="CDD" id="cd07813">
    <property type="entry name" value="COQ10p_like"/>
    <property type="match status" value="1"/>
</dbReference>
<dbReference type="InterPro" id="IPR023393">
    <property type="entry name" value="START-like_dom_sf"/>
</dbReference>
<dbReference type="InterPro" id="IPR044996">
    <property type="entry name" value="COQ10-like"/>
</dbReference>
<dbReference type="OrthoDB" id="292693at2759"/>
<dbReference type="Gene3D" id="3.30.530.20">
    <property type="match status" value="1"/>
</dbReference>
<keyword evidence="6" id="KW-1185">Reference proteome</keyword>
<reference evidence="5 6" key="1">
    <citation type="submission" date="2018-05" db="EMBL/GenBank/DDBJ databases">
        <title>Draft genome sequence of Scytalidium lignicola DSM 105466, a ubiquitous saprotrophic fungus.</title>
        <authorList>
            <person name="Buettner E."/>
            <person name="Gebauer A.M."/>
            <person name="Hofrichter M."/>
            <person name="Liers C."/>
            <person name="Kellner H."/>
        </authorList>
    </citation>
    <scope>NUCLEOTIDE SEQUENCE [LARGE SCALE GENOMIC DNA]</scope>
    <source>
        <strain evidence="5 6">DSM 105466</strain>
    </source>
</reference>
<dbReference type="GO" id="GO:0005739">
    <property type="term" value="C:mitochondrion"/>
    <property type="evidence" value="ECO:0007669"/>
    <property type="project" value="TreeGrafter"/>
</dbReference>
<dbReference type="OMA" id="QLHAAMM"/>
<organism evidence="5 6">
    <name type="scientific">Scytalidium lignicola</name>
    <name type="common">Hyphomycete</name>
    <dbReference type="NCBI Taxonomy" id="5539"/>
    <lineage>
        <taxon>Eukaryota</taxon>
        <taxon>Fungi</taxon>
        <taxon>Dikarya</taxon>
        <taxon>Ascomycota</taxon>
        <taxon>Pezizomycotina</taxon>
        <taxon>Leotiomycetes</taxon>
        <taxon>Leotiomycetes incertae sedis</taxon>
        <taxon>Scytalidium</taxon>
    </lineage>
</organism>
<dbReference type="InterPro" id="IPR005031">
    <property type="entry name" value="COQ10_START"/>
</dbReference>
<evidence type="ECO:0000313" key="5">
    <source>
        <dbReference type="EMBL" id="RFU34656.1"/>
    </source>
</evidence>
<name>A0A3E2HMP8_SCYLI</name>
<feature type="non-terminal residue" evidence="5">
    <location>
        <position position="243"/>
    </location>
</feature>
<evidence type="ECO:0000256" key="2">
    <source>
        <dbReference type="ARBA" id="ARBA00011814"/>
    </source>
</evidence>